<accession>A0A381T396</accession>
<dbReference type="SMART" id="SM00834">
    <property type="entry name" value="CxxC_CXXC_SSSS"/>
    <property type="match status" value="1"/>
</dbReference>
<reference evidence="3" key="1">
    <citation type="submission" date="2018-05" db="EMBL/GenBank/DDBJ databases">
        <authorList>
            <person name="Lanie J.A."/>
            <person name="Ng W.-L."/>
            <person name="Kazmierczak K.M."/>
            <person name="Andrzejewski T.M."/>
            <person name="Davidsen T.M."/>
            <person name="Wayne K.J."/>
            <person name="Tettelin H."/>
            <person name="Glass J.I."/>
            <person name="Rusch D."/>
            <person name="Podicherti R."/>
            <person name="Tsui H.-C.T."/>
            <person name="Winkler M.E."/>
        </authorList>
    </citation>
    <scope>NUCLEOTIDE SEQUENCE</scope>
</reference>
<dbReference type="PANTHER" id="PTHR34404:SF2">
    <property type="entry name" value="CONSERVED SERINE RICH PROTEIN"/>
    <property type="match status" value="1"/>
</dbReference>
<evidence type="ECO:0000313" key="3">
    <source>
        <dbReference type="EMBL" id="SVA10184.1"/>
    </source>
</evidence>
<protein>
    <recommendedName>
        <fullName evidence="2">Putative regulatory protein FmdB zinc ribbon domain-containing protein</fullName>
    </recommendedName>
</protein>
<organism evidence="3">
    <name type="scientific">marine metagenome</name>
    <dbReference type="NCBI Taxonomy" id="408172"/>
    <lineage>
        <taxon>unclassified sequences</taxon>
        <taxon>metagenomes</taxon>
        <taxon>ecological metagenomes</taxon>
    </lineage>
</organism>
<dbReference type="InterPro" id="IPR013429">
    <property type="entry name" value="Regulatory_FmdB_Zinc_ribbon"/>
</dbReference>
<dbReference type="PANTHER" id="PTHR34404">
    <property type="entry name" value="REGULATORY PROTEIN, FMDB FAMILY"/>
    <property type="match status" value="1"/>
</dbReference>
<gene>
    <name evidence="3" type="ORF">METZ01_LOCUS63038</name>
</gene>
<proteinExistence type="predicted"/>
<name>A0A381T396_9ZZZZ</name>
<evidence type="ECO:0000256" key="1">
    <source>
        <dbReference type="SAM" id="MobiDB-lite"/>
    </source>
</evidence>
<dbReference type="AlphaFoldDB" id="A0A381T396"/>
<dbReference type="EMBL" id="UINC01003901">
    <property type="protein sequence ID" value="SVA10184.1"/>
    <property type="molecule type" value="Genomic_DNA"/>
</dbReference>
<feature type="region of interest" description="Disordered" evidence="1">
    <location>
        <begin position="64"/>
        <end position="90"/>
    </location>
</feature>
<feature type="compositionally biased region" description="Basic and acidic residues" evidence="1">
    <location>
        <begin position="64"/>
        <end position="74"/>
    </location>
</feature>
<feature type="domain" description="Putative regulatory protein FmdB zinc ribbon" evidence="2">
    <location>
        <begin position="1"/>
        <end position="42"/>
    </location>
</feature>
<dbReference type="NCBIfam" id="TIGR02605">
    <property type="entry name" value="CxxC_CxxC_SSSS"/>
    <property type="match status" value="1"/>
</dbReference>
<sequence length="90" mass="10418">MPTYDYICNDCSEMYEYFQSMSDDPLTECPECKKDSLRRVISGGTGLIFKGSGYYITDYKNKKDKDADKKDNSSKKKNKKSKQKKEDGKE</sequence>
<dbReference type="Pfam" id="PF09723">
    <property type="entry name" value="Zn_ribbon_8"/>
    <property type="match status" value="1"/>
</dbReference>
<evidence type="ECO:0000259" key="2">
    <source>
        <dbReference type="SMART" id="SM00834"/>
    </source>
</evidence>